<name>A0A8T9QBC0_9BACT</name>
<protein>
    <submittedName>
        <fullName evidence="3">DUF4249 domain-containing protein</fullName>
    </submittedName>
</protein>
<keyword evidence="2" id="KW-0732">Signal</keyword>
<dbReference type="AlphaFoldDB" id="A0A8T9QBC0"/>
<feature type="signal peptide" evidence="2">
    <location>
        <begin position="1"/>
        <end position="21"/>
    </location>
</feature>
<dbReference type="Proteomes" id="UP000831796">
    <property type="component" value="Chromosome"/>
</dbReference>
<evidence type="ECO:0000256" key="1">
    <source>
        <dbReference type="SAM" id="MobiDB-lite"/>
    </source>
</evidence>
<organism evidence="3 4">
    <name type="scientific">Hymenobacter cellulosilyticus</name>
    <dbReference type="NCBI Taxonomy" id="2932248"/>
    <lineage>
        <taxon>Bacteria</taxon>
        <taxon>Pseudomonadati</taxon>
        <taxon>Bacteroidota</taxon>
        <taxon>Cytophagia</taxon>
        <taxon>Cytophagales</taxon>
        <taxon>Hymenobacteraceae</taxon>
        <taxon>Hymenobacter</taxon>
    </lineage>
</organism>
<gene>
    <name evidence="3" type="ORF">MUN79_03810</name>
</gene>
<feature type="compositionally biased region" description="Low complexity" evidence="1">
    <location>
        <begin position="191"/>
        <end position="208"/>
    </location>
</feature>
<feature type="chain" id="PRO_5035863975" evidence="2">
    <location>
        <begin position="22"/>
        <end position="221"/>
    </location>
</feature>
<evidence type="ECO:0000313" key="4">
    <source>
        <dbReference type="Proteomes" id="UP000831796"/>
    </source>
</evidence>
<evidence type="ECO:0000313" key="3">
    <source>
        <dbReference type="EMBL" id="UOQ73110.1"/>
    </source>
</evidence>
<keyword evidence="4" id="KW-1185">Reference proteome</keyword>
<dbReference type="RefSeq" id="WP_244676465.1">
    <property type="nucleotide sequence ID" value="NZ_CP095046.1"/>
</dbReference>
<evidence type="ECO:0000256" key="2">
    <source>
        <dbReference type="SAM" id="SignalP"/>
    </source>
</evidence>
<proteinExistence type="predicted"/>
<reference evidence="3" key="1">
    <citation type="submission" date="2022-04" db="EMBL/GenBank/DDBJ databases">
        <title>Hymenobacter sp. isolated from the air.</title>
        <authorList>
            <person name="Won M."/>
            <person name="Lee C.-M."/>
            <person name="Woen H.-Y."/>
            <person name="Kwon S.-W."/>
        </authorList>
    </citation>
    <scope>NUCLEOTIDE SEQUENCE</scope>
    <source>
        <strain evidence="3">5116S-3</strain>
    </source>
</reference>
<dbReference type="Pfam" id="PF14054">
    <property type="entry name" value="DUF4249"/>
    <property type="match status" value="1"/>
</dbReference>
<dbReference type="InterPro" id="IPR025345">
    <property type="entry name" value="DUF4249"/>
</dbReference>
<feature type="region of interest" description="Disordered" evidence="1">
    <location>
        <begin position="183"/>
        <end position="221"/>
    </location>
</feature>
<dbReference type="KEGG" id="hcu:MUN79_03810"/>
<dbReference type="EMBL" id="CP095046">
    <property type="protein sequence ID" value="UOQ73110.1"/>
    <property type="molecule type" value="Genomic_DNA"/>
</dbReference>
<accession>A0A8T9QBC0</accession>
<sequence>MPRLQSCLLWLVLLLALPGCVDPFEPDVINAPQNYLVVAGSINLSGVTTIRLSRTQNVASAAAPVVETKATVSIQDDAGTPYPLTEPAPGTYTSASLALSPARKYRVRVRTAAGREYASELVTGKATPPIGGVTWALEPRGLQVYVNSRDASNNTRYYRWTYTETWEFQSAYRSIIEYVNGSMRPGRKTSSRAGAPPAPRPYSSAPRPDSVRMSYPTFRCC</sequence>